<reference evidence="3 4" key="1">
    <citation type="submission" date="2017-07" db="EMBL/GenBank/DDBJ databases">
        <title>Sandarakinorhabdus cyanobacteriorum sp. nov., a novel bacterium isolated from cyanobacterial aggregates in a eutrophic lake.</title>
        <authorList>
            <person name="Cai H."/>
        </authorList>
    </citation>
    <scope>NUCLEOTIDE SEQUENCE [LARGE SCALE GENOMIC DNA]</scope>
    <source>
        <strain evidence="3 4">TH057</strain>
    </source>
</reference>
<evidence type="ECO:0000256" key="2">
    <source>
        <dbReference type="ARBA" id="ARBA00023002"/>
    </source>
</evidence>
<comment type="caution">
    <text evidence="3">The sequence shown here is derived from an EMBL/GenBank/DDBJ whole genome shotgun (WGS) entry which is preliminary data.</text>
</comment>
<accession>A0A255YZD5</accession>
<dbReference type="RefSeq" id="WP_094472620.1">
    <property type="nucleotide sequence ID" value="NZ_NOXT01000071.1"/>
</dbReference>
<dbReference type="Proteomes" id="UP000216991">
    <property type="component" value="Unassembled WGS sequence"/>
</dbReference>
<dbReference type="EMBL" id="NOXT01000071">
    <property type="protein sequence ID" value="OYQ34044.1"/>
    <property type="molecule type" value="Genomic_DNA"/>
</dbReference>
<evidence type="ECO:0000313" key="4">
    <source>
        <dbReference type="Proteomes" id="UP000216991"/>
    </source>
</evidence>
<keyword evidence="4" id="KW-1185">Reference proteome</keyword>
<proteinExistence type="inferred from homology"/>
<sequence length="253" mass="26470">MSMLPTQTAIITGGAKRIGGAISRALAADGWHVLIHCNSSRAEAEALAASLPHASVVAADLADPAAADVIMAATAGLPPARLLVNSASRFVYDRIEDFGPADFDIHMAVNLRAPALLTRAFAAALPDTLDTAALVVNLLDAKLASLNPDFFTYTLSKIGFAGLTELTARSYAPRLRCVGIAPAVTLVSGPQSRENFEAVHGMNPLGRGVTVDEIVTALRFIIATPTFNAQTIVLDGGQRLLGLPRDVAHLVDL</sequence>
<organism evidence="3 4">
    <name type="scientific">Sandarakinorhabdus cyanobacteriorum</name>
    <dbReference type="NCBI Taxonomy" id="1981098"/>
    <lineage>
        <taxon>Bacteria</taxon>
        <taxon>Pseudomonadati</taxon>
        <taxon>Pseudomonadota</taxon>
        <taxon>Alphaproteobacteria</taxon>
        <taxon>Sphingomonadales</taxon>
        <taxon>Sphingosinicellaceae</taxon>
        <taxon>Sandarakinorhabdus</taxon>
    </lineage>
</organism>
<evidence type="ECO:0000313" key="3">
    <source>
        <dbReference type="EMBL" id="OYQ34044.1"/>
    </source>
</evidence>
<dbReference type="InterPro" id="IPR002347">
    <property type="entry name" value="SDR_fam"/>
</dbReference>
<dbReference type="Pfam" id="PF13561">
    <property type="entry name" value="adh_short_C2"/>
    <property type="match status" value="1"/>
</dbReference>
<dbReference type="PANTHER" id="PTHR43639:SF1">
    <property type="entry name" value="SHORT-CHAIN DEHYDROGENASE_REDUCTASE FAMILY PROTEIN"/>
    <property type="match status" value="1"/>
</dbReference>
<evidence type="ECO:0000256" key="1">
    <source>
        <dbReference type="ARBA" id="ARBA00006484"/>
    </source>
</evidence>
<dbReference type="InterPro" id="IPR036291">
    <property type="entry name" value="NAD(P)-bd_dom_sf"/>
</dbReference>
<name>A0A255YZD5_9SPHN</name>
<dbReference type="PRINTS" id="PR00081">
    <property type="entry name" value="GDHRDH"/>
</dbReference>
<keyword evidence="2" id="KW-0560">Oxidoreductase</keyword>
<protein>
    <submittedName>
        <fullName evidence="3">Short-chain dehydrogenase</fullName>
    </submittedName>
</protein>
<comment type="similarity">
    <text evidence="1">Belongs to the short-chain dehydrogenases/reductases (SDR) family.</text>
</comment>
<dbReference type="PANTHER" id="PTHR43639">
    <property type="entry name" value="OXIDOREDUCTASE, SHORT-CHAIN DEHYDROGENASE/REDUCTASE FAMILY (AFU_ORTHOLOGUE AFUA_5G02870)"/>
    <property type="match status" value="1"/>
</dbReference>
<dbReference type="AlphaFoldDB" id="A0A255YZD5"/>
<dbReference type="SUPFAM" id="SSF51735">
    <property type="entry name" value="NAD(P)-binding Rossmann-fold domains"/>
    <property type="match status" value="1"/>
</dbReference>
<dbReference type="OrthoDB" id="9786360at2"/>
<gene>
    <name evidence="3" type="ORF">CHU93_02530</name>
</gene>
<dbReference type="GO" id="GO:0016491">
    <property type="term" value="F:oxidoreductase activity"/>
    <property type="evidence" value="ECO:0007669"/>
    <property type="project" value="UniProtKB-KW"/>
</dbReference>
<dbReference type="Gene3D" id="3.40.50.720">
    <property type="entry name" value="NAD(P)-binding Rossmann-like Domain"/>
    <property type="match status" value="1"/>
</dbReference>